<name>A0A9D1M5V8_9BACT</name>
<accession>A0A9D1M5V8</accession>
<comment type="similarity">
    <text evidence="1">Belongs to the membrane fusion protein (MFP) (TC 8.A.1) family.</text>
</comment>
<keyword evidence="2" id="KW-0813">Transport</keyword>
<dbReference type="GO" id="GO:0030313">
    <property type="term" value="C:cell envelope"/>
    <property type="evidence" value="ECO:0007669"/>
    <property type="project" value="TreeGrafter"/>
</dbReference>
<dbReference type="SUPFAM" id="SSF111369">
    <property type="entry name" value="HlyD-like secretion proteins"/>
    <property type="match status" value="1"/>
</dbReference>
<reference evidence="7" key="2">
    <citation type="journal article" date="2021" name="PeerJ">
        <title>Extensive microbial diversity within the chicken gut microbiome revealed by metagenomics and culture.</title>
        <authorList>
            <person name="Gilroy R."/>
            <person name="Ravi A."/>
            <person name="Getino M."/>
            <person name="Pursley I."/>
            <person name="Horton D.L."/>
            <person name="Alikhan N.F."/>
            <person name="Baker D."/>
            <person name="Gharbi K."/>
            <person name="Hall N."/>
            <person name="Watson M."/>
            <person name="Adriaenssens E.M."/>
            <person name="Foster-Nyarko E."/>
            <person name="Jarju S."/>
            <person name="Secka A."/>
            <person name="Antonio M."/>
            <person name="Oren A."/>
            <person name="Chaudhuri R.R."/>
            <person name="La Ragione R."/>
            <person name="Hildebrand F."/>
            <person name="Pallen M.J."/>
        </authorList>
    </citation>
    <scope>NUCLEOTIDE SEQUENCE</scope>
    <source>
        <strain evidence="7">CHK158-818</strain>
    </source>
</reference>
<reference evidence="7" key="1">
    <citation type="submission" date="2020-10" db="EMBL/GenBank/DDBJ databases">
        <authorList>
            <person name="Gilroy R."/>
        </authorList>
    </citation>
    <scope>NUCLEOTIDE SEQUENCE</scope>
    <source>
        <strain evidence="7">CHK158-818</strain>
    </source>
</reference>
<evidence type="ECO:0000259" key="5">
    <source>
        <dbReference type="Pfam" id="PF25893"/>
    </source>
</evidence>
<evidence type="ECO:0000256" key="4">
    <source>
        <dbReference type="SAM" id="SignalP"/>
    </source>
</evidence>
<evidence type="ECO:0000259" key="6">
    <source>
        <dbReference type="Pfam" id="PF25975"/>
    </source>
</evidence>
<keyword evidence="3" id="KW-0175">Coiled coil</keyword>
<dbReference type="Gene3D" id="1.10.287.470">
    <property type="entry name" value="Helix hairpin bin"/>
    <property type="match status" value="1"/>
</dbReference>
<dbReference type="PANTHER" id="PTHR30097:SF4">
    <property type="entry name" value="SLR6042 PROTEIN"/>
    <property type="match status" value="1"/>
</dbReference>
<keyword evidence="4" id="KW-0732">Signal</keyword>
<dbReference type="GO" id="GO:0016020">
    <property type="term" value="C:membrane"/>
    <property type="evidence" value="ECO:0007669"/>
    <property type="project" value="InterPro"/>
</dbReference>
<evidence type="ECO:0000313" key="7">
    <source>
        <dbReference type="EMBL" id="HIU54174.1"/>
    </source>
</evidence>
<dbReference type="Gene3D" id="2.40.50.100">
    <property type="match status" value="1"/>
</dbReference>
<protein>
    <submittedName>
        <fullName evidence="7">Efflux RND transporter periplasmic adaptor subunit</fullName>
    </submittedName>
</protein>
<dbReference type="InterPro" id="IPR051909">
    <property type="entry name" value="MFP_Cation_Efflux"/>
</dbReference>
<proteinExistence type="inferred from homology"/>
<dbReference type="InterPro" id="IPR006143">
    <property type="entry name" value="RND_pump_MFP"/>
</dbReference>
<sequence>MKTPFILAALLATAVATGCHNHAHDPNEHGTEEEHVHDAKLQLTAYDNQYELFTVATPFIAGEESEVLAHITFLQNFKPLEAGKVTVNLTVNNEEIRQTLDAPTEPGIYKFALTPKQAGSGKMVFDIKTAEGTTQITIPDITVYDDEHKAYHEAEEQQATSSNGVTFSKEMSWTVDFSTEESRTEPFGQVIRTMAQVQPSQGDERVITAKTSGMVVFPENGMIDGKAVHAGQTLFFIESGDMADNNLAVRYREAESNYNLTKKEYERKQALAKDKIVSEKELLQAKTDFETAEATYNNLRKNFASGRQSVTAPISGFVKQLLVRNGEYVEAGQPVAAVSQNRNLFIKAEIQPRYFSLLENITEANLRMLNDPTVYTLEELGGRLVSYGKSTETDNPLIPVVFQVNNSAKLLPGSFVELYIKTSNSQPAVTVSNLSLVEEMGNYFVFVQLTPEFFEKREVKIGKTDGIRTEILSGIQSGERIVAKGAVLVKLSQATGTLDAHSGHVH</sequence>
<dbReference type="NCBIfam" id="TIGR01730">
    <property type="entry name" value="RND_mfp"/>
    <property type="match status" value="1"/>
</dbReference>
<dbReference type="Pfam" id="PF25975">
    <property type="entry name" value="CzcB_C"/>
    <property type="match status" value="1"/>
</dbReference>
<dbReference type="InterPro" id="IPR058649">
    <property type="entry name" value="CzcB_C"/>
</dbReference>
<comment type="caution">
    <text evidence="7">The sequence shown here is derived from an EMBL/GenBank/DDBJ whole genome shotgun (WGS) entry which is preliminary data.</text>
</comment>
<feature type="chain" id="PRO_5038584202" evidence="4">
    <location>
        <begin position="24"/>
        <end position="506"/>
    </location>
</feature>
<dbReference type="GO" id="GO:0022857">
    <property type="term" value="F:transmembrane transporter activity"/>
    <property type="evidence" value="ECO:0007669"/>
    <property type="project" value="InterPro"/>
</dbReference>
<feature type="domain" description="CzcB-like C-terminal circularly permuted SH3-like" evidence="6">
    <location>
        <begin position="429"/>
        <end position="490"/>
    </location>
</feature>
<dbReference type="Pfam" id="PF25893">
    <property type="entry name" value="HH_CzcB"/>
    <property type="match status" value="1"/>
</dbReference>
<evidence type="ECO:0000256" key="2">
    <source>
        <dbReference type="ARBA" id="ARBA00022448"/>
    </source>
</evidence>
<dbReference type="AlphaFoldDB" id="A0A9D1M5V8"/>
<dbReference type="PROSITE" id="PS51257">
    <property type="entry name" value="PROKAR_LIPOPROTEIN"/>
    <property type="match status" value="1"/>
</dbReference>
<dbReference type="EMBL" id="DVNA01000001">
    <property type="protein sequence ID" value="HIU54174.1"/>
    <property type="molecule type" value="Genomic_DNA"/>
</dbReference>
<organism evidence="7 8">
    <name type="scientific">Candidatus Gallibacteroides avistercoris</name>
    <dbReference type="NCBI Taxonomy" id="2840833"/>
    <lineage>
        <taxon>Bacteria</taxon>
        <taxon>Pseudomonadati</taxon>
        <taxon>Bacteroidota</taxon>
        <taxon>Bacteroidia</taxon>
        <taxon>Bacteroidales</taxon>
        <taxon>Bacteroidaceae</taxon>
        <taxon>Bacteroidaceae incertae sedis</taxon>
        <taxon>Candidatus Gallibacteroides</taxon>
    </lineage>
</organism>
<dbReference type="Gene3D" id="2.40.420.20">
    <property type="match status" value="1"/>
</dbReference>
<evidence type="ECO:0000256" key="1">
    <source>
        <dbReference type="ARBA" id="ARBA00009477"/>
    </source>
</evidence>
<dbReference type="FunFam" id="2.40.420.20:FF:000006">
    <property type="entry name" value="RND family efflux transporter MFP subunit"/>
    <property type="match status" value="1"/>
</dbReference>
<dbReference type="Proteomes" id="UP000824112">
    <property type="component" value="Unassembled WGS sequence"/>
</dbReference>
<dbReference type="GO" id="GO:0015679">
    <property type="term" value="P:plasma membrane copper ion transport"/>
    <property type="evidence" value="ECO:0007669"/>
    <property type="project" value="TreeGrafter"/>
</dbReference>
<feature type="signal peptide" evidence="4">
    <location>
        <begin position="1"/>
        <end position="23"/>
    </location>
</feature>
<dbReference type="PANTHER" id="PTHR30097">
    <property type="entry name" value="CATION EFFLUX SYSTEM PROTEIN CUSB"/>
    <property type="match status" value="1"/>
</dbReference>
<dbReference type="GO" id="GO:0060003">
    <property type="term" value="P:copper ion export"/>
    <property type="evidence" value="ECO:0007669"/>
    <property type="project" value="TreeGrafter"/>
</dbReference>
<feature type="domain" description="CzcB-like alpha-helical hairpin" evidence="5">
    <location>
        <begin position="251"/>
        <end position="302"/>
    </location>
</feature>
<evidence type="ECO:0000256" key="3">
    <source>
        <dbReference type="SAM" id="Coils"/>
    </source>
</evidence>
<gene>
    <name evidence="7" type="ORF">IAB03_00010</name>
</gene>
<dbReference type="InterPro" id="IPR058648">
    <property type="entry name" value="HH_CzcB-like"/>
</dbReference>
<evidence type="ECO:0000313" key="8">
    <source>
        <dbReference type="Proteomes" id="UP000824112"/>
    </source>
</evidence>
<feature type="coiled-coil region" evidence="3">
    <location>
        <begin position="251"/>
        <end position="302"/>
    </location>
</feature>